<organism evidence="9 10">
    <name type="scientific">Paludisphaera borealis</name>
    <dbReference type="NCBI Taxonomy" id="1387353"/>
    <lineage>
        <taxon>Bacteria</taxon>
        <taxon>Pseudomonadati</taxon>
        <taxon>Planctomycetota</taxon>
        <taxon>Planctomycetia</taxon>
        <taxon>Isosphaerales</taxon>
        <taxon>Isosphaeraceae</taxon>
        <taxon>Paludisphaera</taxon>
    </lineage>
</organism>
<dbReference type="AlphaFoldDB" id="A0A1U7CZ81"/>
<evidence type="ECO:0000256" key="1">
    <source>
        <dbReference type="ARBA" id="ARBA00022679"/>
    </source>
</evidence>
<dbReference type="Pfam" id="PF13614">
    <property type="entry name" value="AAA_31"/>
    <property type="match status" value="1"/>
</dbReference>
<dbReference type="OrthoDB" id="230260at2"/>
<geneLocation type="plasmid" evidence="10">
    <name>palbo1</name>
</geneLocation>
<dbReference type="GO" id="GO:0005524">
    <property type="term" value="F:ATP binding"/>
    <property type="evidence" value="ECO:0007669"/>
    <property type="project" value="UniProtKB-KW"/>
</dbReference>
<proteinExistence type="predicted"/>
<keyword evidence="6" id="KW-0175">Coiled coil</keyword>
<evidence type="ECO:0000256" key="2">
    <source>
        <dbReference type="ARBA" id="ARBA00022741"/>
    </source>
</evidence>
<keyword evidence="2" id="KW-0547">Nucleotide-binding</keyword>
<evidence type="ECO:0000259" key="8">
    <source>
        <dbReference type="Pfam" id="PF13614"/>
    </source>
</evidence>
<protein>
    <submittedName>
        <fullName evidence="9">Tyrosine-protein kinase wzc</fullName>
        <ecNumber evidence="9">2.7.10.-</ecNumber>
    </submittedName>
</protein>
<dbReference type="SUPFAM" id="SSF52540">
    <property type="entry name" value="P-loop containing nucleoside triphosphate hydrolases"/>
    <property type="match status" value="1"/>
</dbReference>
<dbReference type="InterPro" id="IPR005702">
    <property type="entry name" value="Wzc-like_C"/>
</dbReference>
<dbReference type="KEGG" id="pbor:BSF38_10026"/>
<feature type="region of interest" description="Disordered" evidence="7">
    <location>
        <begin position="235"/>
        <end position="268"/>
    </location>
</feature>
<dbReference type="RefSeq" id="WP_076351674.1">
    <property type="nucleotide sequence ID" value="NZ_CP019083.1"/>
</dbReference>
<keyword evidence="9" id="KW-0614">Plasmid</keyword>
<feature type="compositionally biased region" description="Low complexity" evidence="7">
    <location>
        <begin position="9"/>
        <end position="23"/>
    </location>
</feature>
<dbReference type="InterPro" id="IPR025669">
    <property type="entry name" value="AAA_dom"/>
</dbReference>
<feature type="region of interest" description="Disordered" evidence="7">
    <location>
        <begin position="1"/>
        <end position="23"/>
    </location>
</feature>
<dbReference type="EMBL" id="CP019083">
    <property type="protein sequence ID" value="APW64244.1"/>
    <property type="molecule type" value="Genomic_DNA"/>
</dbReference>
<dbReference type="GO" id="GO:0004713">
    <property type="term" value="F:protein tyrosine kinase activity"/>
    <property type="evidence" value="ECO:0007669"/>
    <property type="project" value="UniProtKB-KW"/>
</dbReference>
<dbReference type="Proteomes" id="UP000186309">
    <property type="component" value="Plasmid PALBO1"/>
</dbReference>
<keyword evidence="5" id="KW-0829">Tyrosine-protein kinase</keyword>
<keyword evidence="3 9" id="KW-0418">Kinase</keyword>
<dbReference type="CDD" id="cd05387">
    <property type="entry name" value="BY-kinase"/>
    <property type="match status" value="1"/>
</dbReference>
<dbReference type="PANTHER" id="PTHR32309:SF31">
    <property type="entry name" value="CAPSULAR EXOPOLYSACCHARIDE FAMILY"/>
    <property type="match status" value="1"/>
</dbReference>
<dbReference type="EC" id="2.7.10.-" evidence="9"/>
<dbReference type="Gene3D" id="3.40.50.300">
    <property type="entry name" value="P-loop containing nucleotide triphosphate hydrolases"/>
    <property type="match status" value="1"/>
</dbReference>
<evidence type="ECO:0000256" key="7">
    <source>
        <dbReference type="SAM" id="MobiDB-lite"/>
    </source>
</evidence>
<name>A0A1U7CZ81_9BACT</name>
<reference evidence="9 10" key="1">
    <citation type="submission" date="2016-12" db="EMBL/GenBank/DDBJ databases">
        <title>Comparative genomics of four Isosphaeraceae planctomycetes: a common pool of plasmids and glycoside hydrolase genes.</title>
        <authorList>
            <person name="Ivanova A."/>
        </authorList>
    </citation>
    <scope>NUCLEOTIDE SEQUENCE [LARGE SCALE GENOMIC DNA]</scope>
    <source>
        <strain evidence="9 10">PX4</strain>
        <plasmid evidence="10">palbo1</plasmid>
    </source>
</reference>
<evidence type="ECO:0000256" key="6">
    <source>
        <dbReference type="SAM" id="Coils"/>
    </source>
</evidence>
<evidence type="ECO:0000256" key="3">
    <source>
        <dbReference type="ARBA" id="ARBA00022777"/>
    </source>
</evidence>
<feature type="domain" description="AAA" evidence="8">
    <location>
        <begin position="603"/>
        <end position="722"/>
    </location>
</feature>
<evidence type="ECO:0000313" key="9">
    <source>
        <dbReference type="EMBL" id="APW64244.1"/>
    </source>
</evidence>
<evidence type="ECO:0000256" key="4">
    <source>
        <dbReference type="ARBA" id="ARBA00022840"/>
    </source>
</evidence>
<keyword evidence="10" id="KW-1185">Reference proteome</keyword>
<gene>
    <name evidence="9" type="primary">wzc</name>
    <name evidence="9" type="ORF">BSF38_10026</name>
</gene>
<dbReference type="InterPro" id="IPR027417">
    <property type="entry name" value="P-loop_NTPase"/>
</dbReference>
<dbReference type="InterPro" id="IPR050445">
    <property type="entry name" value="Bact_polysacc_biosynth/exp"/>
</dbReference>
<dbReference type="NCBIfam" id="TIGR01007">
    <property type="entry name" value="eps_fam"/>
    <property type="match status" value="1"/>
</dbReference>
<keyword evidence="1 9" id="KW-0808">Transferase</keyword>
<sequence>MDTTDSNDSLLPARLPSSSSSHLPAMSAANRHAYDLTTVSSSVQISPQGVLRGLARNWWRILLLWAVVSAPLDYLIYSQIQPTYEAVSTIRAEPTQLSLYGQQNSNAQAQPIERFIGTQIAFITTNTVLKPAIGDSTVAELPFIKNSTDKLTDLRQKLKVKNKDGTVHIQVSFDSTDAHEAAAIVNAVVASYLRSYKDVQQSRDESHLKRLTVYLDRLKKDKEEKVEALKEIVERGNVNGQSAGESKPKESTKTQGSDPAPQTKDASIEKFSIEQYRNFKADILKKKLELNELEFALQKRVADSQEQDSEVAETTGFQKSQLEARINETFRRDPSVASLIQQILETDEELAHTVGVARKGYDPARQAAEKRKAQLMAKYNSLWDERYGEIRQLVMAEDASFAASAAAAGSGTVATNALTIEALRARVELSRHQLDTLNQLVLSMEIERKATQSDTYAAERLKADIETLVEQYKHISEKFENLKFAGTTDVDVGLIDAAIAVSEPTNNKRIKYVVIVPSVILCLVLGLFALLEVKAERVADPDALSTRVQSEVFSLPPLPMVRASNKLNGPAEDDQIDRFIQRLDHLRFAVCGDHPEVGLGRCVLITSAIGGEGKTTLAAQLAARCGHAGHSTLLIDADLRRGSLCSLLDIPEGLGLSDVLKEEANVEDVAIPVQGGTFHLLCAGTPVADTSRLFQGRNFGMMIARLRQMYDLIIIDSPPVLPVPDGLIMGRWTDGAVLASRYDISRAPQVERARRQLTNAGIPVLGTVINGMKSSDAYYGRYSYSRGRSGYGEPDASPTT</sequence>
<accession>A0A1U7CZ81</accession>
<feature type="coiled-coil region" evidence="6">
    <location>
        <begin position="420"/>
        <end position="478"/>
    </location>
</feature>
<dbReference type="PANTHER" id="PTHR32309">
    <property type="entry name" value="TYROSINE-PROTEIN KINASE"/>
    <property type="match status" value="1"/>
</dbReference>
<evidence type="ECO:0000313" key="10">
    <source>
        <dbReference type="Proteomes" id="UP000186309"/>
    </source>
</evidence>
<keyword evidence="4" id="KW-0067">ATP-binding</keyword>
<evidence type="ECO:0000256" key="5">
    <source>
        <dbReference type="ARBA" id="ARBA00023137"/>
    </source>
</evidence>